<protein>
    <submittedName>
        <fullName evidence="1">Uncharacterized protein</fullName>
    </submittedName>
</protein>
<evidence type="ECO:0000313" key="1">
    <source>
        <dbReference type="EMBL" id="MFC0622442.1"/>
    </source>
</evidence>
<accession>A0ABV6QFD2</accession>
<proteinExistence type="predicted"/>
<dbReference type="RefSeq" id="WP_380043092.1">
    <property type="nucleotide sequence ID" value="NZ_JBHLTC010000001.1"/>
</dbReference>
<sequence>MSPHSCEQETSSLDRLTLSLGVPMDPAKRSTSSVLTVDGAKVYVATSRKSECVVDIPVSVTHTIQVKASTAGVLSTAKCEQPKTTAAAVVTRLTNPKKYGARLPAARWSACAALGRALGEPDDLTSLDIDSCAGADGLRLELDYGKGVDLSAPKHIRQFGDRKVRQFKLPECNLQWNQGPSGIAGTNFVVTLQASTCASADKLALGLMKSLNGPAPAQAAPQHPLTYKANEPIWRTRAPAPAPAYAPSTSALAPASLTSRLKRPLAAQRSCGE</sequence>
<name>A0ABV6QFD2_9ACTN</name>
<reference evidence="1 2" key="1">
    <citation type="submission" date="2024-09" db="EMBL/GenBank/DDBJ databases">
        <authorList>
            <person name="Sun Q."/>
            <person name="Mori K."/>
        </authorList>
    </citation>
    <scope>NUCLEOTIDE SEQUENCE [LARGE SCALE GENOMIC DNA]</scope>
    <source>
        <strain evidence="1 2">CGMCC 1.15906</strain>
    </source>
</reference>
<gene>
    <name evidence="1" type="ORF">ACFFGN_00080</name>
</gene>
<dbReference type="Proteomes" id="UP001589890">
    <property type="component" value="Unassembled WGS sequence"/>
</dbReference>
<dbReference type="EMBL" id="JBHLTC010000001">
    <property type="protein sequence ID" value="MFC0622442.1"/>
    <property type="molecule type" value="Genomic_DNA"/>
</dbReference>
<organism evidence="1 2">
    <name type="scientific">Kribbella deserti</name>
    <dbReference type="NCBI Taxonomy" id="1926257"/>
    <lineage>
        <taxon>Bacteria</taxon>
        <taxon>Bacillati</taxon>
        <taxon>Actinomycetota</taxon>
        <taxon>Actinomycetes</taxon>
        <taxon>Propionibacteriales</taxon>
        <taxon>Kribbellaceae</taxon>
        <taxon>Kribbella</taxon>
    </lineage>
</organism>
<keyword evidence="2" id="KW-1185">Reference proteome</keyword>
<comment type="caution">
    <text evidence="1">The sequence shown here is derived from an EMBL/GenBank/DDBJ whole genome shotgun (WGS) entry which is preliminary data.</text>
</comment>
<evidence type="ECO:0000313" key="2">
    <source>
        <dbReference type="Proteomes" id="UP001589890"/>
    </source>
</evidence>